<dbReference type="NCBIfam" id="NF047599">
    <property type="entry name" value="SerpalmtaseBetaP"/>
    <property type="match status" value="1"/>
</dbReference>
<dbReference type="PROSITE" id="PS00599">
    <property type="entry name" value="AA_TRANSFER_CLASS_2"/>
    <property type="match status" value="1"/>
</dbReference>
<gene>
    <name evidence="14" type="ORF">WM2015_1723</name>
</gene>
<dbReference type="EMBL" id="CP012154">
    <property type="protein sequence ID" value="AKS42092.1"/>
    <property type="molecule type" value="Genomic_DNA"/>
</dbReference>
<evidence type="ECO:0000256" key="3">
    <source>
        <dbReference type="ARBA" id="ARBA00010008"/>
    </source>
</evidence>
<comment type="cofactor">
    <cofactor evidence="1 12">
        <name>pyridoxal 5'-phosphate</name>
        <dbReference type="ChEBI" id="CHEBI:597326"/>
    </cofactor>
</comment>
<dbReference type="InterPro" id="IPR001917">
    <property type="entry name" value="Aminotrans_II_pyridoxalP_BS"/>
</dbReference>
<reference evidence="14 15" key="1">
    <citation type="submission" date="2015-07" db="EMBL/GenBank/DDBJ databases">
        <authorList>
            <person name="Noorani M."/>
        </authorList>
    </citation>
    <scope>NUCLEOTIDE SEQUENCE [LARGE SCALE GENOMIC DNA]</scope>
    <source>
        <strain evidence="14 15">KCTC 42284</strain>
    </source>
</reference>
<dbReference type="SUPFAM" id="SSF53383">
    <property type="entry name" value="PLP-dependent transferases"/>
    <property type="match status" value="1"/>
</dbReference>
<dbReference type="PANTHER" id="PTHR13693:SF100">
    <property type="entry name" value="8-AMINO-7-OXONONANOATE SYNTHASE"/>
    <property type="match status" value="1"/>
</dbReference>
<evidence type="ECO:0000256" key="9">
    <source>
        <dbReference type="ARBA" id="ARBA00032610"/>
    </source>
</evidence>
<dbReference type="Gene3D" id="3.90.1150.10">
    <property type="entry name" value="Aspartate Aminotransferase, domain 1"/>
    <property type="match status" value="1"/>
</dbReference>
<evidence type="ECO:0000256" key="5">
    <source>
        <dbReference type="ARBA" id="ARBA00013187"/>
    </source>
</evidence>
<evidence type="ECO:0000313" key="15">
    <source>
        <dbReference type="Proteomes" id="UP000066624"/>
    </source>
</evidence>
<dbReference type="GO" id="GO:0030170">
    <property type="term" value="F:pyridoxal phosphate binding"/>
    <property type="evidence" value="ECO:0007669"/>
    <property type="project" value="InterPro"/>
</dbReference>
<evidence type="ECO:0000256" key="10">
    <source>
        <dbReference type="ARBA" id="ARBA00033381"/>
    </source>
</evidence>
<dbReference type="PANTHER" id="PTHR13693">
    <property type="entry name" value="CLASS II AMINOTRANSFERASE/8-AMINO-7-OXONONANOATE SYNTHASE"/>
    <property type="match status" value="1"/>
</dbReference>
<keyword evidence="8 12" id="KW-0663">Pyridoxal phosphate</keyword>
<organism evidence="14 15">
    <name type="scientific">Wenzhouxiangella marina</name>
    <dbReference type="NCBI Taxonomy" id="1579979"/>
    <lineage>
        <taxon>Bacteria</taxon>
        <taxon>Pseudomonadati</taxon>
        <taxon>Pseudomonadota</taxon>
        <taxon>Gammaproteobacteria</taxon>
        <taxon>Chromatiales</taxon>
        <taxon>Wenzhouxiangellaceae</taxon>
        <taxon>Wenzhouxiangella</taxon>
    </lineage>
</organism>
<evidence type="ECO:0000256" key="12">
    <source>
        <dbReference type="RuleBase" id="RU003693"/>
    </source>
</evidence>
<evidence type="ECO:0000256" key="8">
    <source>
        <dbReference type="ARBA" id="ARBA00022898"/>
    </source>
</evidence>
<name>A0A0K0XWT4_9GAMM</name>
<keyword evidence="15" id="KW-1185">Reference proteome</keyword>
<dbReference type="STRING" id="1579979.WM2015_1723"/>
<feature type="domain" description="Aminotransferase class I/classII large" evidence="13">
    <location>
        <begin position="45"/>
        <end position="387"/>
    </location>
</feature>
<dbReference type="KEGG" id="wma:WM2015_1723"/>
<evidence type="ECO:0000256" key="1">
    <source>
        <dbReference type="ARBA" id="ARBA00001933"/>
    </source>
</evidence>
<comment type="catalytic activity">
    <reaction evidence="11">
        <text>6-carboxyhexanoyl-[ACP] + L-alanine + H(+) = (8S)-8-amino-7-oxononanoate + holo-[ACP] + CO2</text>
        <dbReference type="Rhea" id="RHEA:42288"/>
        <dbReference type="Rhea" id="RHEA-COMP:9685"/>
        <dbReference type="Rhea" id="RHEA-COMP:9955"/>
        <dbReference type="ChEBI" id="CHEBI:15378"/>
        <dbReference type="ChEBI" id="CHEBI:16526"/>
        <dbReference type="ChEBI" id="CHEBI:57972"/>
        <dbReference type="ChEBI" id="CHEBI:64479"/>
        <dbReference type="ChEBI" id="CHEBI:78846"/>
        <dbReference type="ChEBI" id="CHEBI:149468"/>
        <dbReference type="EC" id="2.3.1.47"/>
    </reaction>
</comment>
<evidence type="ECO:0000256" key="2">
    <source>
        <dbReference type="ARBA" id="ARBA00004746"/>
    </source>
</evidence>
<dbReference type="InterPro" id="IPR004839">
    <property type="entry name" value="Aminotransferase_I/II_large"/>
</dbReference>
<evidence type="ECO:0000256" key="6">
    <source>
        <dbReference type="ARBA" id="ARBA00022679"/>
    </source>
</evidence>
<dbReference type="AlphaFoldDB" id="A0A0K0XWT4"/>
<proteinExistence type="inferred from homology"/>
<dbReference type="PATRIC" id="fig|1579979.3.peg.1766"/>
<evidence type="ECO:0000256" key="4">
    <source>
        <dbReference type="ARBA" id="ARBA00011738"/>
    </source>
</evidence>
<evidence type="ECO:0000256" key="7">
    <source>
        <dbReference type="ARBA" id="ARBA00022756"/>
    </source>
</evidence>
<keyword evidence="6 14" id="KW-0808">Transferase</keyword>
<dbReference type="InterPro" id="IPR050087">
    <property type="entry name" value="AON_synthase_class-II"/>
</dbReference>
<dbReference type="RefSeq" id="WP_049725677.1">
    <property type="nucleotide sequence ID" value="NZ_CP012154.1"/>
</dbReference>
<sequence>MSLFDKFAKLAEARAALGAEGPSAIATPIESVESASRGRIAGREVILAGTNNYLGLTFDPDVIAAGREALERLGSGTTGSRMANGSYAGHRALEAELAAAFGWPSAIVFSTGYQANLGTLSGLAGDGDYLLVDADSHASIYDGCRLSRAQTVVFRHNDPDNLDRRLSRLGDRASNALVVVEGLYSMLGDQPPLEEFVEVKKRHGAWLVVDEAHSFGVFGERGLGLGEAAGLLDDIDFVVGTFSKSLAGIGGFCVSRHPELELLRLASRPYIFTASPSPAVIASTRVALDKVLQGQALRERLHRNIRRLYEGAEAMGYRLGSEQPGPVAALILPDRATALAHWQGLLEAGVYANLMIPPATPAGLNLLRISMSAAHSDEDVDRILAALQDMAAAMPSQAPSSAVSA</sequence>
<evidence type="ECO:0000259" key="13">
    <source>
        <dbReference type="Pfam" id="PF00155"/>
    </source>
</evidence>
<dbReference type="GO" id="GO:0008710">
    <property type="term" value="F:8-amino-7-oxononanoate synthase activity"/>
    <property type="evidence" value="ECO:0007669"/>
    <property type="project" value="UniProtKB-EC"/>
</dbReference>
<evidence type="ECO:0000313" key="14">
    <source>
        <dbReference type="EMBL" id="AKS42092.1"/>
    </source>
</evidence>
<dbReference type="InterPro" id="IPR015421">
    <property type="entry name" value="PyrdxlP-dep_Trfase_major"/>
</dbReference>
<comment type="subunit">
    <text evidence="4">Homodimer.</text>
</comment>
<protein>
    <recommendedName>
        <fullName evidence="5">8-amino-7-oxononanoate synthase</fullName>
        <ecNumber evidence="5">2.3.1.47</ecNumber>
    </recommendedName>
    <alternativeName>
        <fullName evidence="9">7-keto-8-amino-pelargonic acid synthase</fullName>
    </alternativeName>
    <alternativeName>
        <fullName evidence="10">8-amino-7-ketopelargonate synthase</fullName>
    </alternativeName>
</protein>
<comment type="pathway">
    <text evidence="2">Cofactor biosynthesis; biotin biosynthesis.</text>
</comment>
<dbReference type="Gene3D" id="3.40.640.10">
    <property type="entry name" value="Type I PLP-dependent aspartate aminotransferase-like (Major domain)"/>
    <property type="match status" value="1"/>
</dbReference>
<comment type="similarity">
    <text evidence="3">Belongs to the class-II pyridoxal-phosphate-dependent aminotransferase family. BioF subfamily.</text>
</comment>
<accession>A0A0K0XWT4</accession>
<dbReference type="Pfam" id="PF00155">
    <property type="entry name" value="Aminotran_1_2"/>
    <property type="match status" value="1"/>
</dbReference>
<dbReference type="InterPro" id="IPR015424">
    <property type="entry name" value="PyrdxlP-dep_Trfase"/>
</dbReference>
<evidence type="ECO:0000256" key="11">
    <source>
        <dbReference type="ARBA" id="ARBA00047715"/>
    </source>
</evidence>
<dbReference type="InterPro" id="IPR015422">
    <property type="entry name" value="PyrdxlP-dep_Trfase_small"/>
</dbReference>
<dbReference type="OrthoDB" id="9807157at2"/>
<dbReference type="Proteomes" id="UP000066624">
    <property type="component" value="Chromosome"/>
</dbReference>
<keyword evidence="7" id="KW-0093">Biotin biosynthesis</keyword>
<dbReference type="GO" id="GO:0009102">
    <property type="term" value="P:biotin biosynthetic process"/>
    <property type="evidence" value="ECO:0007669"/>
    <property type="project" value="UniProtKB-KW"/>
</dbReference>
<dbReference type="EC" id="2.3.1.47" evidence="5"/>